<reference evidence="6" key="2">
    <citation type="submission" date="2025-08" db="UniProtKB">
        <authorList>
            <consortium name="Ensembl"/>
        </authorList>
    </citation>
    <scope>IDENTIFICATION</scope>
</reference>
<dbReference type="InterPro" id="IPR051755">
    <property type="entry name" value="Ig-like_CS_Receptor"/>
</dbReference>
<dbReference type="SMART" id="SM00409">
    <property type="entry name" value="IG"/>
    <property type="match status" value="2"/>
</dbReference>
<keyword evidence="1" id="KW-0732">Signal</keyword>
<reference evidence="6" key="3">
    <citation type="submission" date="2025-09" db="UniProtKB">
        <authorList>
            <consortium name="Ensembl"/>
        </authorList>
    </citation>
    <scope>IDENTIFICATION</scope>
</reference>
<keyword evidence="7" id="KW-1185">Reference proteome</keyword>
<keyword evidence="4" id="KW-0393">Immunoglobulin domain</keyword>
<protein>
    <recommendedName>
        <fullName evidence="5">Ig-like domain-containing protein</fullName>
    </recommendedName>
</protein>
<dbReference type="FunFam" id="2.60.40.10:FF:000295">
    <property type="entry name" value="Tyrosine-protein phosphatase non-receptor type substrate 1"/>
    <property type="match status" value="2"/>
</dbReference>
<dbReference type="Pfam" id="PF07686">
    <property type="entry name" value="V-set"/>
    <property type="match status" value="2"/>
</dbReference>
<name>A0A452S0R5_URSAM</name>
<dbReference type="Gene3D" id="2.60.40.10">
    <property type="entry name" value="Immunoglobulins"/>
    <property type="match status" value="2"/>
</dbReference>
<dbReference type="InterPro" id="IPR013106">
    <property type="entry name" value="Ig_V-set"/>
</dbReference>
<dbReference type="SMART" id="SM00406">
    <property type="entry name" value="IGv"/>
    <property type="match status" value="2"/>
</dbReference>
<dbReference type="PROSITE" id="PS50835">
    <property type="entry name" value="IG_LIKE"/>
    <property type="match status" value="2"/>
</dbReference>
<dbReference type="GeneTree" id="ENSGT00960000186656"/>
<dbReference type="InterPro" id="IPR013783">
    <property type="entry name" value="Ig-like_fold"/>
</dbReference>
<organism evidence="6 7">
    <name type="scientific">Ursus americanus</name>
    <name type="common">American black bear</name>
    <name type="synonym">Euarctos americanus</name>
    <dbReference type="NCBI Taxonomy" id="9643"/>
    <lineage>
        <taxon>Eukaryota</taxon>
        <taxon>Metazoa</taxon>
        <taxon>Chordata</taxon>
        <taxon>Craniata</taxon>
        <taxon>Vertebrata</taxon>
        <taxon>Euteleostomi</taxon>
        <taxon>Mammalia</taxon>
        <taxon>Eutheria</taxon>
        <taxon>Laurasiatheria</taxon>
        <taxon>Carnivora</taxon>
        <taxon>Caniformia</taxon>
        <taxon>Ursidae</taxon>
        <taxon>Ursus</taxon>
    </lineage>
</organism>
<dbReference type="InterPro" id="IPR036179">
    <property type="entry name" value="Ig-like_dom_sf"/>
</dbReference>
<dbReference type="InterPro" id="IPR007110">
    <property type="entry name" value="Ig-like_dom"/>
</dbReference>
<dbReference type="Proteomes" id="UP000291022">
    <property type="component" value="Unassembled WGS sequence"/>
</dbReference>
<evidence type="ECO:0000256" key="4">
    <source>
        <dbReference type="ARBA" id="ARBA00023319"/>
    </source>
</evidence>
<evidence type="ECO:0000256" key="2">
    <source>
        <dbReference type="ARBA" id="ARBA00023157"/>
    </source>
</evidence>
<accession>A0A452S0R5</accession>
<dbReference type="SUPFAM" id="SSF48726">
    <property type="entry name" value="Immunoglobulin"/>
    <property type="match status" value="2"/>
</dbReference>
<evidence type="ECO:0000259" key="5">
    <source>
        <dbReference type="PROSITE" id="PS50835"/>
    </source>
</evidence>
<sequence>LFFLLVNLAKVLSTILLLLLLFLKNYSWQELQVVQPDKSVSVATGQTATLHCTLTSMLPIGPVVWFRGAGPARELIFSFRGGHFPRVTNISDARRRNNTDFSIRISNITPADTGTYYCVKFQKGFPDVEIRSGPGTQVTVSGEYDVIQPESSVSVRAGEILTLGCNVSARSPAGPVLWFRENGQERQLIYSFNGSQFPRVTQVENSEFNQTDYSIRISDVSPKDVGTYYCVKLTIAHPDMAYVSGSGTVVSVNGEYSLTPSPWFYLQQMVLGSY</sequence>
<dbReference type="PANTHER" id="PTHR19971">
    <property type="entry name" value="SIGNAL-REGULATORY PROTEIN BETA"/>
    <property type="match status" value="1"/>
</dbReference>
<feature type="domain" description="Ig-like" evidence="5">
    <location>
        <begin position="29"/>
        <end position="118"/>
    </location>
</feature>
<dbReference type="InterPro" id="IPR003599">
    <property type="entry name" value="Ig_sub"/>
</dbReference>
<proteinExistence type="predicted"/>
<evidence type="ECO:0000313" key="6">
    <source>
        <dbReference type="Ensembl" id="ENSUAMP00000025600.1"/>
    </source>
</evidence>
<dbReference type="AlphaFoldDB" id="A0A452S0R5"/>
<keyword evidence="3" id="KW-0325">Glycoprotein</keyword>
<feature type="domain" description="Ig-like" evidence="5">
    <location>
        <begin position="134"/>
        <end position="230"/>
    </location>
</feature>
<dbReference type="Ensembl" id="ENSUAMT00000028572.1">
    <property type="protein sequence ID" value="ENSUAMP00000025600.1"/>
    <property type="gene ID" value="ENSUAMG00000019897.1"/>
</dbReference>
<evidence type="ECO:0000256" key="3">
    <source>
        <dbReference type="ARBA" id="ARBA00023180"/>
    </source>
</evidence>
<evidence type="ECO:0000256" key="1">
    <source>
        <dbReference type="ARBA" id="ARBA00022729"/>
    </source>
</evidence>
<keyword evidence="2" id="KW-1015">Disulfide bond</keyword>
<reference evidence="7" key="1">
    <citation type="submission" date="2016-06" db="EMBL/GenBank/DDBJ databases">
        <title>De novo assembly and RNA-Seq shows season-dependent expression and editing in black bear kidneys.</title>
        <authorList>
            <person name="Korstanje R."/>
            <person name="Srivastava A."/>
            <person name="Sarsani V.K."/>
            <person name="Sheehan S.M."/>
            <person name="Seger R.L."/>
            <person name="Barter M.E."/>
            <person name="Lindqvist C."/>
            <person name="Brody L.C."/>
            <person name="Mullikin J.C."/>
        </authorList>
    </citation>
    <scope>NUCLEOTIDE SEQUENCE [LARGE SCALE GENOMIC DNA]</scope>
</reference>
<evidence type="ECO:0000313" key="7">
    <source>
        <dbReference type="Proteomes" id="UP000291022"/>
    </source>
</evidence>